<dbReference type="GeneID" id="112692223"/>
<reference evidence="3" key="2">
    <citation type="submission" date="2025-04" db="UniProtKB">
        <authorList>
            <consortium name="RefSeq"/>
        </authorList>
    </citation>
    <scope>IDENTIFICATION</scope>
    <source>
        <tissue evidence="3">Whole body</tissue>
    </source>
</reference>
<accession>A0A2S2QPF0</accession>
<name>A0A2S2QPF0_9HEMI</name>
<evidence type="ECO:0000313" key="1">
    <source>
        <dbReference type="EMBL" id="MBY79615.1"/>
    </source>
</evidence>
<dbReference type="OrthoDB" id="6592392at2759"/>
<dbReference type="AlphaFoldDB" id="A0A2S2QPF0"/>
<proteinExistence type="predicted"/>
<dbReference type="Proteomes" id="UP000694846">
    <property type="component" value="Unplaced"/>
</dbReference>
<evidence type="ECO:0000313" key="3">
    <source>
        <dbReference type="RefSeq" id="XP_025422619.1"/>
    </source>
</evidence>
<organism evidence="1">
    <name type="scientific">Sipha flava</name>
    <name type="common">yellow sugarcane aphid</name>
    <dbReference type="NCBI Taxonomy" id="143950"/>
    <lineage>
        <taxon>Eukaryota</taxon>
        <taxon>Metazoa</taxon>
        <taxon>Ecdysozoa</taxon>
        <taxon>Arthropoda</taxon>
        <taxon>Hexapoda</taxon>
        <taxon>Insecta</taxon>
        <taxon>Pterygota</taxon>
        <taxon>Neoptera</taxon>
        <taxon>Paraneoptera</taxon>
        <taxon>Hemiptera</taxon>
        <taxon>Sternorrhyncha</taxon>
        <taxon>Aphidomorpha</taxon>
        <taxon>Aphidoidea</taxon>
        <taxon>Aphididae</taxon>
        <taxon>Sipha</taxon>
    </lineage>
</organism>
<evidence type="ECO:0000313" key="2">
    <source>
        <dbReference type="Proteomes" id="UP000694846"/>
    </source>
</evidence>
<reference evidence="1" key="1">
    <citation type="submission" date="2018-04" db="EMBL/GenBank/DDBJ databases">
        <title>Transcriptome assembly of Sipha flava.</title>
        <authorList>
            <person name="Scully E.D."/>
            <person name="Geib S.M."/>
            <person name="Palmer N.A."/>
            <person name="Koch K."/>
            <person name="Bradshaw J."/>
            <person name="Heng-Moss T."/>
            <person name="Sarath G."/>
        </authorList>
    </citation>
    <scope>NUCLEOTIDE SEQUENCE</scope>
</reference>
<dbReference type="RefSeq" id="XP_025422619.1">
    <property type="nucleotide sequence ID" value="XM_025566834.1"/>
</dbReference>
<sequence>MYFILDKLFYQGGKSGDENLLYVVEVVFDDVVISLESIPKRIKIMNEFFILRGAAVFIGTKIAERTAIGHYVAVSLRNDGHWEEYDDFKHKPVPIPEQTKYGVQILLRNKEN</sequence>
<dbReference type="EMBL" id="GGMS01010412">
    <property type="protein sequence ID" value="MBY79615.1"/>
    <property type="molecule type" value="Transcribed_RNA"/>
</dbReference>
<protein>
    <submittedName>
        <fullName evidence="3">Uncharacterized protein LOC112692223</fullName>
    </submittedName>
</protein>
<gene>
    <name evidence="3" type="primary">LOC112692223</name>
    <name evidence="1" type="ORF">g.155257</name>
</gene>
<keyword evidence="2" id="KW-1185">Reference proteome</keyword>